<dbReference type="Pfam" id="PF06745">
    <property type="entry name" value="ATPase"/>
    <property type="match status" value="1"/>
</dbReference>
<dbReference type="InterPro" id="IPR014774">
    <property type="entry name" value="KaiC-like_dom"/>
</dbReference>
<dbReference type="KEGG" id="tba:TERMP_02141"/>
<dbReference type="PANTHER" id="PTHR43637:SF1">
    <property type="entry name" value="UPF0273 PROTEIN TM_0370"/>
    <property type="match status" value="1"/>
</dbReference>
<keyword evidence="2" id="KW-0067">ATP-binding</keyword>
<dbReference type="InterPro" id="IPR010624">
    <property type="entry name" value="KaiC_dom"/>
</dbReference>
<dbReference type="PANTHER" id="PTHR43637">
    <property type="entry name" value="UPF0273 PROTEIN TM_0370"/>
    <property type="match status" value="1"/>
</dbReference>
<dbReference type="Proteomes" id="UP000007478">
    <property type="component" value="Chromosome"/>
</dbReference>
<dbReference type="OrthoDB" id="27015at2157"/>
<reference evidence="4 5" key="1">
    <citation type="journal article" date="2011" name="J. Bacteriol.">
        <title>Complete genome sequence of the hyperthermophilic, piezophilic, heterotrophic, and carboxydotrophic archaeon Thermococcus barophilus MP.</title>
        <authorList>
            <person name="Vannier P."/>
            <person name="Marteinsson V.T."/>
            <person name="Fridjonsson O.H."/>
            <person name="Oger P."/>
            <person name="Jebbar M."/>
        </authorList>
    </citation>
    <scope>NUCLEOTIDE SEQUENCE [LARGE SCALE GENOMIC DNA]</scope>
    <source>
        <strain evidence="5">DSM 11836 / MP</strain>
    </source>
</reference>
<evidence type="ECO:0000256" key="1">
    <source>
        <dbReference type="ARBA" id="ARBA00022741"/>
    </source>
</evidence>
<dbReference type="GeneID" id="10042456"/>
<dbReference type="AlphaFoldDB" id="F0LM16"/>
<keyword evidence="5" id="KW-1185">Reference proteome</keyword>
<evidence type="ECO:0000313" key="5">
    <source>
        <dbReference type="Proteomes" id="UP000007478"/>
    </source>
</evidence>
<protein>
    <recommendedName>
        <fullName evidence="3">KaiC domain-containing protein</fullName>
    </recommendedName>
</protein>
<evidence type="ECO:0000256" key="2">
    <source>
        <dbReference type="ARBA" id="ARBA00022840"/>
    </source>
</evidence>
<gene>
    <name evidence="4" type="ordered locus">TERMP_02141</name>
</gene>
<dbReference type="RefSeq" id="WP_013468411.1">
    <property type="nucleotide sequence ID" value="NC_014804.1"/>
</dbReference>
<dbReference type="GO" id="GO:0005524">
    <property type="term" value="F:ATP binding"/>
    <property type="evidence" value="ECO:0007669"/>
    <property type="project" value="UniProtKB-KW"/>
</dbReference>
<feature type="domain" description="KaiC" evidence="3">
    <location>
        <begin position="7"/>
        <end position="238"/>
    </location>
</feature>
<evidence type="ECO:0000313" key="4">
    <source>
        <dbReference type="EMBL" id="ADT85115.1"/>
    </source>
</evidence>
<name>F0LM16_THEBM</name>
<proteinExistence type="predicted"/>
<dbReference type="eggNOG" id="arCOG01171">
    <property type="taxonomic scope" value="Archaea"/>
</dbReference>
<accession>F0LM16</accession>
<sequence length="238" mass="27219">MHTSHITRISTGVKGLDELIEGGLIPGRVYLITGPPGSGKTTLAFHFLLEGARHGEKGLYVSLIQKPEDVVKDIAKYDPSIFAYIKTWKIILYDLGPVLWRETEKVPTWSSVLFRIKELSETEKIDRLVIDPVTAIEFSVSNPARKKAELARFIRAIEDLGITAYLIGEMTDMDRYTEEHYLTSGVIMMHYFMHKNRMIRAIQILKMRGTKHDMDMKKVIFSDNGIIVFNKSPFEEEV</sequence>
<organism evidence="4 5">
    <name type="scientific">Thermococcus barophilus (strain DSM 11836 / MP)</name>
    <dbReference type="NCBI Taxonomy" id="391623"/>
    <lineage>
        <taxon>Archaea</taxon>
        <taxon>Methanobacteriati</taxon>
        <taxon>Methanobacteriota</taxon>
        <taxon>Thermococci</taxon>
        <taxon>Thermococcales</taxon>
        <taxon>Thermococcaceae</taxon>
        <taxon>Thermococcus</taxon>
    </lineage>
</organism>
<dbReference type="PROSITE" id="PS51146">
    <property type="entry name" value="KAIC"/>
    <property type="match status" value="1"/>
</dbReference>
<keyword evidence="1" id="KW-0547">Nucleotide-binding</keyword>
<dbReference type="HOGENOM" id="CLU_023669_2_2_2"/>
<dbReference type="Gene3D" id="3.40.50.300">
    <property type="entry name" value="P-loop containing nucleotide triphosphate hydrolases"/>
    <property type="match status" value="1"/>
</dbReference>
<dbReference type="PATRIC" id="fig|391623.17.peg.2138"/>
<dbReference type="InterPro" id="IPR027417">
    <property type="entry name" value="P-loop_NTPase"/>
</dbReference>
<dbReference type="SUPFAM" id="SSF52540">
    <property type="entry name" value="P-loop containing nucleoside triphosphate hydrolases"/>
    <property type="match status" value="1"/>
</dbReference>
<dbReference type="EMBL" id="CP002372">
    <property type="protein sequence ID" value="ADT85115.1"/>
    <property type="molecule type" value="Genomic_DNA"/>
</dbReference>
<evidence type="ECO:0000259" key="3">
    <source>
        <dbReference type="PROSITE" id="PS51146"/>
    </source>
</evidence>